<proteinExistence type="predicted"/>
<evidence type="ECO:0000256" key="4">
    <source>
        <dbReference type="ARBA" id="ARBA00022989"/>
    </source>
</evidence>
<organism evidence="7 8">
    <name type="scientific">Paenibacillus albiflavus</name>
    <dbReference type="NCBI Taxonomy" id="2545760"/>
    <lineage>
        <taxon>Bacteria</taxon>
        <taxon>Bacillati</taxon>
        <taxon>Bacillota</taxon>
        <taxon>Bacilli</taxon>
        <taxon>Bacillales</taxon>
        <taxon>Paenibacillaceae</taxon>
        <taxon>Paenibacillus</taxon>
    </lineage>
</organism>
<keyword evidence="5 6" id="KW-0472">Membrane</keyword>
<feature type="transmembrane region" description="Helical" evidence="6">
    <location>
        <begin position="88"/>
        <end position="107"/>
    </location>
</feature>
<accession>A0A4R4EEB4</accession>
<keyword evidence="3 6" id="KW-0812">Transmembrane</keyword>
<reference evidence="7 8" key="1">
    <citation type="submission" date="2019-03" db="EMBL/GenBank/DDBJ databases">
        <authorList>
            <person name="Kim M.K.M."/>
        </authorList>
    </citation>
    <scope>NUCLEOTIDE SEQUENCE [LARGE SCALE GENOMIC DNA]</scope>
    <source>
        <strain evidence="7 8">18JY21-1</strain>
    </source>
</reference>
<dbReference type="OrthoDB" id="128422at2"/>
<evidence type="ECO:0000256" key="6">
    <source>
        <dbReference type="SAM" id="Phobius"/>
    </source>
</evidence>
<keyword evidence="2" id="KW-1003">Cell membrane</keyword>
<dbReference type="EMBL" id="SKFG01000008">
    <property type="protein sequence ID" value="TCZ77797.1"/>
    <property type="molecule type" value="Genomic_DNA"/>
</dbReference>
<keyword evidence="4 6" id="KW-1133">Transmembrane helix</keyword>
<evidence type="ECO:0000256" key="5">
    <source>
        <dbReference type="ARBA" id="ARBA00023136"/>
    </source>
</evidence>
<feature type="transmembrane region" description="Helical" evidence="6">
    <location>
        <begin position="54"/>
        <end position="76"/>
    </location>
</feature>
<dbReference type="GO" id="GO:0005886">
    <property type="term" value="C:plasma membrane"/>
    <property type="evidence" value="ECO:0007669"/>
    <property type="project" value="UniProtKB-SubCell"/>
</dbReference>
<evidence type="ECO:0000313" key="8">
    <source>
        <dbReference type="Proteomes" id="UP000295418"/>
    </source>
</evidence>
<feature type="transmembrane region" description="Helical" evidence="6">
    <location>
        <begin position="190"/>
        <end position="216"/>
    </location>
</feature>
<feature type="transmembrane region" description="Helical" evidence="6">
    <location>
        <begin position="236"/>
        <end position="257"/>
    </location>
</feature>
<protein>
    <submittedName>
        <fullName evidence="7">Cytochrome C oxidase assembly protein</fullName>
    </submittedName>
</protein>
<comment type="subcellular location">
    <subcellularLocation>
        <location evidence="1">Cell membrane</location>
        <topology evidence="1">Multi-pass membrane protein</topology>
    </subcellularLocation>
</comment>
<comment type="caution">
    <text evidence="7">The sequence shown here is derived from an EMBL/GenBank/DDBJ whole genome shotgun (WGS) entry which is preliminary data.</text>
</comment>
<keyword evidence="8" id="KW-1185">Reference proteome</keyword>
<feature type="transmembrane region" description="Helical" evidence="6">
    <location>
        <begin position="119"/>
        <end position="142"/>
    </location>
</feature>
<feature type="transmembrane region" description="Helical" evidence="6">
    <location>
        <begin position="154"/>
        <end position="178"/>
    </location>
</feature>
<dbReference type="Proteomes" id="UP000295418">
    <property type="component" value="Unassembled WGS sequence"/>
</dbReference>
<dbReference type="InterPro" id="IPR019108">
    <property type="entry name" value="Caa3_assmbl_CtaG-rel"/>
</dbReference>
<name>A0A4R4EEB4_9BACL</name>
<gene>
    <name evidence="7" type="ORF">E0485_09995</name>
</gene>
<dbReference type="RefSeq" id="WP_132417880.1">
    <property type="nucleotide sequence ID" value="NZ_SKFG01000008.1"/>
</dbReference>
<dbReference type="AlphaFoldDB" id="A0A4R4EEB4"/>
<evidence type="ECO:0000313" key="7">
    <source>
        <dbReference type="EMBL" id="TCZ77797.1"/>
    </source>
</evidence>
<evidence type="ECO:0000256" key="3">
    <source>
        <dbReference type="ARBA" id="ARBA00022692"/>
    </source>
</evidence>
<sequence length="285" mass="33659">MNHNHLEISNSFYTMWSPVLILFVIVVGILYFRMVGPWREGFKHSEPVETWRKVMFTVGLVLFYLTQGSPINYYGHHYLFSLHMLQQSILYLIVPILIILGLPEWFLKPVFQIKWLYKIVRFFTFPLVSLLFFNVTFSIYHLPLVMDYLMENELALFGYHAMLLFAAFMMWFPIFVAHPDFNKMPSMQKMLYIFANGILLTPACALIIFAGDLLYAMYRDVSFTTTVYSVLDDQQLGGVIMKIVQEIVYGIVLYSIFRKWYRTERKQHPDELSDEPQEGMVYNHA</sequence>
<feature type="transmembrane region" description="Helical" evidence="6">
    <location>
        <begin position="12"/>
        <end position="33"/>
    </location>
</feature>
<evidence type="ECO:0000256" key="1">
    <source>
        <dbReference type="ARBA" id="ARBA00004651"/>
    </source>
</evidence>
<evidence type="ECO:0000256" key="2">
    <source>
        <dbReference type="ARBA" id="ARBA00022475"/>
    </source>
</evidence>
<dbReference type="Pfam" id="PF09678">
    <property type="entry name" value="Caa3_CtaG"/>
    <property type="match status" value="1"/>
</dbReference>